<name>A0ABW6V830_MICFU</name>
<dbReference type="RefSeq" id="WP_387343684.1">
    <property type="nucleotide sequence ID" value="NZ_JBIAXI010000013.1"/>
</dbReference>
<accession>A0ABW6V830</accession>
<reference evidence="1 2" key="1">
    <citation type="submission" date="2024-10" db="EMBL/GenBank/DDBJ databases">
        <title>The Natural Products Discovery Center: Release of the First 8490 Sequenced Strains for Exploring Actinobacteria Biosynthetic Diversity.</title>
        <authorList>
            <person name="Kalkreuter E."/>
            <person name="Kautsar S.A."/>
            <person name="Yang D."/>
            <person name="Bader C.D."/>
            <person name="Teijaro C.N."/>
            <person name="Fluegel L."/>
            <person name="Davis C.M."/>
            <person name="Simpson J.R."/>
            <person name="Lauterbach L."/>
            <person name="Steele A.D."/>
            <person name="Gui C."/>
            <person name="Meng S."/>
            <person name="Li G."/>
            <person name="Viehrig K."/>
            <person name="Ye F."/>
            <person name="Su P."/>
            <person name="Kiefer A.F."/>
            <person name="Nichols A."/>
            <person name="Cepeda A.J."/>
            <person name="Yan W."/>
            <person name="Fan B."/>
            <person name="Jiang Y."/>
            <person name="Adhikari A."/>
            <person name="Zheng C.-J."/>
            <person name="Schuster L."/>
            <person name="Cowan T.M."/>
            <person name="Smanski M.J."/>
            <person name="Chevrette M.G."/>
            <person name="De Carvalho L.P.S."/>
            <person name="Shen B."/>
        </authorList>
    </citation>
    <scope>NUCLEOTIDE SEQUENCE [LARGE SCALE GENOMIC DNA]</scope>
    <source>
        <strain evidence="1 2">NPDC001281</strain>
    </source>
</reference>
<proteinExistence type="predicted"/>
<dbReference type="EMBL" id="JBIAXI010000013">
    <property type="protein sequence ID" value="MFF4775466.1"/>
    <property type="molecule type" value="Genomic_DNA"/>
</dbReference>
<organism evidence="1 2">
    <name type="scientific">Microtetraspora fusca</name>
    <dbReference type="NCBI Taxonomy" id="1997"/>
    <lineage>
        <taxon>Bacteria</taxon>
        <taxon>Bacillati</taxon>
        <taxon>Actinomycetota</taxon>
        <taxon>Actinomycetes</taxon>
        <taxon>Streptosporangiales</taxon>
        <taxon>Streptosporangiaceae</taxon>
        <taxon>Microtetraspora</taxon>
    </lineage>
</organism>
<dbReference type="Proteomes" id="UP001602119">
    <property type="component" value="Unassembled WGS sequence"/>
</dbReference>
<evidence type="ECO:0000313" key="2">
    <source>
        <dbReference type="Proteomes" id="UP001602119"/>
    </source>
</evidence>
<keyword evidence="2" id="KW-1185">Reference proteome</keyword>
<sequence length="210" mass="23823">MDSLQWAKVVEIKQLNSGEIVVPQLPFSRMTPLLFSMKPEISHDASMLLDRLPNSVTVTAVVELKRPLAVDEVKKINRLVSVDILLSPLRPMAGSGNDKWKSKPFYWPNTITCEERDRPKCDDNDPFSQFRDWVAGLKETDSPILKEFGLDLSRLRTAARQGLVYGWIAHGQPKVARLDMTGPHVKDARIAEITPIDDEDQIVEPLPRHY</sequence>
<gene>
    <name evidence="1" type="ORF">ACFY05_21670</name>
</gene>
<comment type="caution">
    <text evidence="1">The sequence shown here is derived from an EMBL/GenBank/DDBJ whole genome shotgun (WGS) entry which is preliminary data.</text>
</comment>
<protein>
    <submittedName>
        <fullName evidence="1">Uncharacterized protein</fullName>
    </submittedName>
</protein>
<evidence type="ECO:0000313" key="1">
    <source>
        <dbReference type="EMBL" id="MFF4775466.1"/>
    </source>
</evidence>